<accession>A0ABS8YLV7</accession>
<proteinExistence type="predicted"/>
<dbReference type="InterPro" id="IPR025618">
    <property type="entry name" value="YtpI"/>
</dbReference>
<dbReference type="RefSeq" id="WP_019422765.1">
    <property type="nucleotide sequence ID" value="NZ_JAJNBZ010000016.1"/>
</dbReference>
<protein>
    <submittedName>
        <fullName evidence="2">YtpI family protein</fullName>
    </submittedName>
</protein>
<evidence type="ECO:0000256" key="1">
    <source>
        <dbReference type="SAM" id="Phobius"/>
    </source>
</evidence>
<keyword evidence="1" id="KW-0472">Membrane</keyword>
<organism evidence="2 3">
    <name type="scientific">Paenibacillus profundus</name>
    <dbReference type="NCBI Taxonomy" id="1173085"/>
    <lineage>
        <taxon>Bacteria</taxon>
        <taxon>Bacillati</taxon>
        <taxon>Bacillota</taxon>
        <taxon>Bacilli</taxon>
        <taxon>Bacillales</taxon>
        <taxon>Paenibacillaceae</taxon>
        <taxon>Paenibacillus</taxon>
    </lineage>
</organism>
<keyword evidence="1" id="KW-1133">Transmembrane helix</keyword>
<keyword evidence="3" id="KW-1185">Reference proteome</keyword>
<evidence type="ECO:0000313" key="2">
    <source>
        <dbReference type="EMBL" id="MCE5171292.1"/>
    </source>
</evidence>
<dbReference type="EMBL" id="JAJNBZ010000016">
    <property type="protein sequence ID" value="MCE5171292.1"/>
    <property type="molecule type" value="Genomic_DNA"/>
</dbReference>
<comment type="caution">
    <text evidence="2">The sequence shown here is derived from an EMBL/GenBank/DDBJ whole genome shotgun (WGS) entry which is preliminary data.</text>
</comment>
<feature type="transmembrane region" description="Helical" evidence="1">
    <location>
        <begin position="6"/>
        <end position="25"/>
    </location>
</feature>
<reference evidence="2 3" key="1">
    <citation type="submission" date="2021-11" db="EMBL/GenBank/DDBJ databases">
        <title>Draft genome sequence of Paenibacillus profundus YoMME, a new Gram-positive bacteria with exoelectrogenic properties.</title>
        <authorList>
            <person name="Hubenova Y."/>
            <person name="Hubenova E."/>
            <person name="Manasiev Y."/>
            <person name="Peykov S."/>
            <person name="Mitov M."/>
        </authorList>
    </citation>
    <scope>NUCLEOTIDE SEQUENCE [LARGE SCALE GENOMIC DNA]</scope>
    <source>
        <strain evidence="2 3">YoMME</strain>
    </source>
</reference>
<dbReference type="Proteomes" id="UP001199916">
    <property type="component" value="Unassembled WGS sequence"/>
</dbReference>
<gene>
    <name evidence="2" type="ORF">LQV63_18490</name>
</gene>
<feature type="transmembrane region" description="Helical" evidence="1">
    <location>
        <begin position="37"/>
        <end position="61"/>
    </location>
</feature>
<name>A0ABS8YLV7_9BACL</name>
<keyword evidence="1" id="KW-0812">Transmembrane</keyword>
<feature type="transmembrane region" description="Helical" evidence="1">
    <location>
        <begin position="67"/>
        <end position="87"/>
    </location>
</feature>
<evidence type="ECO:0000313" key="3">
    <source>
        <dbReference type="Proteomes" id="UP001199916"/>
    </source>
</evidence>
<sequence>MTEWIQWALLLLICLTSALSVFYSFRSRRQKEPMLRGLYAARMNVCMGLMLIFMASIQMLIYTGSTVRVIVGAVLLVIGLFNLFAGLRNHGHFQRLMSPQK</sequence>
<dbReference type="Pfam" id="PF14007">
    <property type="entry name" value="YtpI"/>
    <property type="match status" value="1"/>
</dbReference>